<dbReference type="Proteomes" id="UP000199534">
    <property type="component" value="Unassembled WGS sequence"/>
</dbReference>
<dbReference type="Gene3D" id="1.25.40.10">
    <property type="entry name" value="Tetratricopeptide repeat domain"/>
    <property type="match status" value="1"/>
</dbReference>
<accession>A0A1I6GSM9</accession>
<keyword evidence="2" id="KW-0472">Membrane</keyword>
<dbReference type="SUPFAM" id="SSF48452">
    <property type="entry name" value="TPR-like"/>
    <property type="match status" value="2"/>
</dbReference>
<dbReference type="AlphaFoldDB" id="A0A1I6GSM9"/>
<evidence type="ECO:0000313" key="6">
    <source>
        <dbReference type="EMBL" id="SFR45037.1"/>
    </source>
</evidence>
<evidence type="ECO:0000256" key="4">
    <source>
        <dbReference type="SAM" id="Coils"/>
    </source>
</evidence>
<dbReference type="Pfam" id="PF13525">
    <property type="entry name" value="YfiO"/>
    <property type="match status" value="1"/>
</dbReference>
<keyword evidence="3" id="KW-0998">Cell outer membrane</keyword>
<feature type="domain" description="Outer membrane lipoprotein BamD-like" evidence="5">
    <location>
        <begin position="34"/>
        <end position="186"/>
    </location>
</feature>
<dbReference type="PROSITE" id="PS51257">
    <property type="entry name" value="PROKAR_LIPOPROTEIN"/>
    <property type="match status" value="1"/>
</dbReference>
<reference evidence="6 7" key="1">
    <citation type="submission" date="2016-10" db="EMBL/GenBank/DDBJ databases">
        <authorList>
            <person name="de Groot N.N."/>
        </authorList>
    </citation>
    <scope>NUCLEOTIDE SEQUENCE [LARGE SCALE GENOMIC DNA]</scope>
    <source>
        <strain evidence="6 7">DSM 21019</strain>
    </source>
</reference>
<sequence length="284" mass="32680">MSRTALQIRTIGLFTLAVLLLTSCGEYQKALKDTDISKKYEVAEKLYTEGSFKKANRLLEQIAPQFVGKPQGERVMFFLADSYFQIENYNFAGYQFERFLKSYPKSDKAEEAGFLGAKSYYMLSPRYSLDQTDTDKALTKLQLFINANPESEFLAEANEMAQELTTKKEKKAFEIAKQFVKLGKYFTLDYNISALAALDNFISDHPGSQFREEAFYLRVEAATNLAVNSTYSKKEERLEEAEEMYQALLRSYPETRYAEKAADTNEKLQKEKANFEALKNELTR</sequence>
<dbReference type="RefSeq" id="WP_092983428.1">
    <property type="nucleotide sequence ID" value="NZ_FOYQ01000002.1"/>
</dbReference>
<keyword evidence="7" id="KW-1185">Reference proteome</keyword>
<evidence type="ECO:0000256" key="1">
    <source>
        <dbReference type="ARBA" id="ARBA00022729"/>
    </source>
</evidence>
<dbReference type="InterPro" id="IPR017689">
    <property type="entry name" value="BamD"/>
</dbReference>
<evidence type="ECO:0000259" key="5">
    <source>
        <dbReference type="Pfam" id="PF13525"/>
    </source>
</evidence>
<proteinExistence type="predicted"/>
<dbReference type="EMBL" id="FOYQ01000002">
    <property type="protein sequence ID" value="SFR45037.1"/>
    <property type="molecule type" value="Genomic_DNA"/>
</dbReference>
<name>A0A1I6GSM9_9FLAO</name>
<gene>
    <name evidence="6" type="ORF">SAMN04490243_1660</name>
</gene>
<keyword evidence="1" id="KW-0732">Signal</keyword>
<organism evidence="6 7">
    <name type="scientific">Robiginitalea myxolifaciens</name>
    <dbReference type="NCBI Taxonomy" id="400055"/>
    <lineage>
        <taxon>Bacteria</taxon>
        <taxon>Pseudomonadati</taxon>
        <taxon>Bacteroidota</taxon>
        <taxon>Flavobacteriia</taxon>
        <taxon>Flavobacteriales</taxon>
        <taxon>Flavobacteriaceae</taxon>
        <taxon>Robiginitalea</taxon>
    </lineage>
</organism>
<keyword evidence="4" id="KW-0175">Coiled coil</keyword>
<dbReference type="STRING" id="400055.SAMN04490243_1660"/>
<evidence type="ECO:0000313" key="7">
    <source>
        <dbReference type="Proteomes" id="UP000199534"/>
    </source>
</evidence>
<dbReference type="InterPro" id="IPR011990">
    <property type="entry name" value="TPR-like_helical_dom_sf"/>
</dbReference>
<dbReference type="InterPro" id="IPR039565">
    <property type="entry name" value="BamD-like"/>
</dbReference>
<protein>
    <submittedName>
        <fullName evidence="6">Beta-barrel assembly machine subunit BamD</fullName>
    </submittedName>
</protein>
<dbReference type="NCBIfam" id="TIGR03302">
    <property type="entry name" value="OM_YfiO"/>
    <property type="match status" value="1"/>
</dbReference>
<evidence type="ECO:0000256" key="3">
    <source>
        <dbReference type="ARBA" id="ARBA00023237"/>
    </source>
</evidence>
<feature type="coiled-coil region" evidence="4">
    <location>
        <begin position="224"/>
        <end position="281"/>
    </location>
</feature>
<evidence type="ECO:0000256" key="2">
    <source>
        <dbReference type="ARBA" id="ARBA00023136"/>
    </source>
</evidence>
<dbReference type="OrthoDB" id="9770761at2"/>